<comment type="caution">
    <text evidence="7">The sequence shown here is derived from an EMBL/GenBank/DDBJ whole genome shotgun (WGS) entry which is preliminary data.</text>
</comment>
<dbReference type="EC" id="2.1.1.72" evidence="2"/>
<dbReference type="GO" id="GO:0006298">
    <property type="term" value="P:mismatch repair"/>
    <property type="evidence" value="ECO:0007669"/>
    <property type="project" value="TreeGrafter"/>
</dbReference>
<evidence type="ECO:0000256" key="1">
    <source>
        <dbReference type="ARBA" id="ARBA00006594"/>
    </source>
</evidence>
<dbReference type="PRINTS" id="PR00505">
    <property type="entry name" value="D12N6MTFRASE"/>
</dbReference>
<comment type="catalytic activity">
    <reaction evidence="6">
        <text>a 2'-deoxyadenosine in DNA + S-adenosyl-L-methionine = an N(6)-methyl-2'-deoxyadenosine in DNA + S-adenosyl-L-homocysteine + H(+)</text>
        <dbReference type="Rhea" id="RHEA:15197"/>
        <dbReference type="Rhea" id="RHEA-COMP:12418"/>
        <dbReference type="Rhea" id="RHEA-COMP:12419"/>
        <dbReference type="ChEBI" id="CHEBI:15378"/>
        <dbReference type="ChEBI" id="CHEBI:57856"/>
        <dbReference type="ChEBI" id="CHEBI:59789"/>
        <dbReference type="ChEBI" id="CHEBI:90615"/>
        <dbReference type="ChEBI" id="CHEBI:90616"/>
        <dbReference type="EC" id="2.1.1.72"/>
    </reaction>
</comment>
<sequence>MDLFDFTSVRPVSPPAPYLGGKKQLAQRLASLIEQIPHTLYAEPFVGMGGVFFRRSLIPRSEVINDRSGDVATVFRILQRHYPQLMEIMKFQITSRREFERLTDTDPTTLTDLERTARFLYLQRLAFGGKVTGRNFGVDTTGPARFDINRLGPIFEAVHERLSRVVIENLDWSEFIDRYDRPETLFYLDPPYWGCENDYGKHVFSRESFAALADRLGRIKGRFMVSLNDTPGVRETFAAFPMVDVGLTYTVTGGAGKNVGEVIILDGKKPMPANLPLS</sequence>
<dbReference type="RefSeq" id="WP_165130326.1">
    <property type="nucleotide sequence ID" value="NZ_CP049247.1"/>
</dbReference>
<dbReference type="Pfam" id="PF02086">
    <property type="entry name" value="MethyltransfD12"/>
    <property type="match status" value="1"/>
</dbReference>
<evidence type="ECO:0000313" key="8">
    <source>
        <dbReference type="Proteomes" id="UP000519897"/>
    </source>
</evidence>
<evidence type="ECO:0000256" key="3">
    <source>
        <dbReference type="ARBA" id="ARBA00022603"/>
    </source>
</evidence>
<evidence type="ECO:0000256" key="6">
    <source>
        <dbReference type="ARBA" id="ARBA00047942"/>
    </source>
</evidence>
<keyword evidence="4 7" id="KW-0808">Transferase</keyword>
<comment type="similarity">
    <text evidence="1">Belongs to the N(4)/N(6)-methyltransferase family.</text>
</comment>
<dbReference type="SUPFAM" id="SSF53335">
    <property type="entry name" value="S-adenosyl-L-methionine-dependent methyltransferases"/>
    <property type="match status" value="1"/>
</dbReference>
<dbReference type="InterPro" id="IPR012327">
    <property type="entry name" value="MeTrfase_D12"/>
</dbReference>
<evidence type="ECO:0000256" key="5">
    <source>
        <dbReference type="ARBA" id="ARBA00022691"/>
    </source>
</evidence>
<dbReference type="PANTHER" id="PTHR30481:SF4">
    <property type="entry name" value="SITE-SPECIFIC DNA-METHYLTRANSFERASE (ADENINE-SPECIFIC)"/>
    <property type="match status" value="1"/>
</dbReference>
<reference evidence="7 8" key="1">
    <citation type="submission" date="2020-08" db="EMBL/GenBank/DDBJ databases">
        <title>Genomic Encyclopedia of Type Strains, Phase IV (KMG-IV): sequencing the most valuable type-strain genomes for metagenomic binning, comparative biology and taxonomic classification.</title>
        <authorList>
            <person name="Goeker M."/>
        </authorList>
    </citation>
    <scope>NUCLEOTIDE SEQUENCE [LARGE SCALE GENOMIC DNA]</scope>
    <source>
        <strain evidence="7 8">DSM 29514</strain>
    </source>
</reference>
<dbReference type="GO" id="GO:0043565">
    <property type="term" value="F:sequence-specific DNA binding"/>
    <property type="evidence" value="ECO:0007669"/>
    <property type="project" value="TreeGrafter"/>
</dbReference>
<dbReference type="InterPro" id="IPR029063">
    <property type="entry name" value="SAM-dependent_MTases_sf"/>
</dbReference>
<protein>
    <recommendedName>
        <fullName evidence="2">site-specific DNA-methyltransferase (adenine-specific)</fullName>
        <ecNumber evidence="2">2.1.1.72</ecNumber>
    </recommendedName>
</protein>
<keyword evidence="5" id="KW-0949">S-adenosyl-L-methionine</keyword>
<evidence type="ECO:0000313" key="7">
    <source>
        <dbReference type="EMBL" id="MBB4145839.1"/>
    </source>
</evidence>
<dbReference type="Proteomes" id="UP000519897">
    <property type="component" value="Unassembled WGS sequence"/>
</dbReference>
<dbReference type="EMBL" id="JACIEC010000012">
    <property type="protein sequence ID" value="MBB4145839.1"/>
    <property type="molecule type" value="Genomic_DNA"/>
</dbReference>
<proteinExistence type="inferred from homology"/>
<keyword evidence="8" id="KW-1185">Reference proteome</keyword>
<dbReference type="PANTHER" id="PTHR30481">
    <property type="entry name" value="DNA ADENINE METHYLASE"/>
    <property type="match status" value="1"/>
</dbReference>
<dbReference type="AlphaFoldDB" id="A0A7W6LK25"/>
<dbReference type="Gene3D" id="3.40.50.150">
    <property type="entry name" value="Vaccinia Virus protein VP39"/>
    <property type="match status" value="1"/>
</dbReference>
<dbReference type="GO" id="GO:0032259">
    <property type="term" value="P:methylation"/>
    <property type="evidence" value="ECO:0007669"/>
    <property type="project" value="UniProtKB-KW"/>
</dbReference>
<evidence type="ECO:0000256" key="2">
    <source>
        <dbReference type="ARBA" id="ARBA00011900"/>
    </source>
</evidence>
<accession>A0A7W6LK25</accession>
<organism evidence="7 8">
    <name type="scientific">Rhizobium rhizoryzae</name>
    <dbReference type="NCBI Taxonomy" id="451876"/>
    <lineage>
        <taxon>Bacteria</taxon>
        <taxon>Pseudomonadati</taxon>
        <taxon>Pseudomonadota</taxon>
        <taxon>Alphaproteobacteria</taxon>
        <taxon>Hyphomicrobiales</taxon>
        <taxon>Rhizobiaceae</taxon>
        <taxon>Rhizobium/Agrobacterium group</taxon>
        <taxon>Rhizobium</taxon>
    </lineage>
</organism>
<dbReference type="GO" id="GO:1904047">
    <property type="term" value="F:S-adenosyl-L-methionine binding"/>
    <property type="evidence" value="ECO:0007669"/>
    <property type="project" value="TreeGrafter"/>
</dbReference>
<dbReference type="Gene3D" id="1.10.1020.10">
    <property type="entry name" value="Adenine-specific Methyltransferase, Domain 2"/>
    <property type="match status" value="1"/>
</dbReference>
<dbReference type="GO" id="GO:0009307">
    <property type="term" value="P:DNA restriction-modification system"/>
    <property type="evidence" value="ECO:0007669"/>
    <property type="project" value="InterPro"/>
</dbReference>
<gene>
    <name evidence="7" type="ORF">GGQ72_004405</name>
</gene>
<keyword evidence="3 7" id="KW-0489">Methyltransferase</keyword>
<dbReference type="InterPro" id="IPR023095">
    <property type="entry name" value="Ade_MeTrfase_dom_2"/>
</dbReference>
<evidence type="ECO:0000256" key="4">
    <source>
        <dbReference type="ARBA" id="ARBA00022679"/>
    </source>
</evidence>
<dbReference type="GO" id="GO:0009007">
    <property type="term" value="F:site-specific DNA-methyltransferase (adenine-specific) activity"/>
    <property type="evidence" value="ECO:0007669"/>
    <property type="project" value="UniProtKB-EC"/>
</dbReference>
<name>A0A7W6LK25_9HYPH</name>